<feature type="region of interest" description="Disordered" evidence="1">
    <location>
        <begin position="30"/>
        <end position="49"/>
    </location>
</feature>
<accession>A0A085BIA7</accession>
<evidence type="ECO:0000313" key="3">
    <source>
        <dbReference type="Proteomes" id="UP000028623"/>
    </source>
</evidence>
<sequence>MISFGFALQSCKKETEIINANKSNTAITKADSTGIDSGEEYEEPDEDPAYDFPKTGKQASDFLIEPDVFEIQYEAEGDLNNDGLDDIVFVRKDKKSKMDSRSVLVLLQNKDKSYRLDKVSNIAMPDEYTESGYKIYETETISIEKGELDINLYGIGPSGNLFSTFKYFGNQLLLTHIETYNMGAGSHQSLNYDLVKGELTQEIINTMKEEMPSEEKTFHLKKEKHEFENSAPDQIIQDAYKVIDRR</sequence>
<feature type="compositionally biased region" description="Acidic residues" evidence="1">
    <location>
        <begin position="37"/>
        <end position="49"/>
    </location>
</feature>
<comment type="caution">
    <text evidence="2">The sequence shown here is derived from an EMBL/GenBank/DDBJ whole genome shotgun (WGS) entry which is preliminary data.</text>
</comment>
<name>A0A085BIA7_9FLAO</name>
<dbReference type="AlphaFoldDB" id="A0A085BIA7"/>
<evidence type="ECO:0000313" key="2">
    <source>
        <dbReference type="EMBL" id="KFC22202.1"/>
    </source>
</evidence>
<reference evidence="2 3" key="1">
    <citation type="submission" date="2014-07" db="EMBL/GenBank/DDBJ databases">
        <title>Epilithonimonas lactis LMG 22401 Genome.</title>
        <authorList>
            <person name="Pipes S.E."/>
            <person name="Stropko S.J."/>
        </authorList>
    </citation>
    <scope>NUCLEOTIDE SEQUENCE [LARGE SCALE GENOMIC DNA]</scope>
    <source>
        <strain evidence="2 3">LMG 24401</strain>
    </source>
</reference>
<evidence type="ECO:0000256" key="1">
    <source>
        <dbReference type="SAM" id="MobiDB-lite"/>
    </source>
</evidence>
<protein>
    <submittedName>
        <fullName evidence="2">Uncharacterized protein</fullName>
    </submittedName>
</protein>
<proteinExistence type="predicted"/>
<dbReference type="Proteomes" id="UP000028623">
    <property type="component" value="Unassembled WGS sequence"/>
</dbReference>
<dbReference type="STRING" id="421072.SAMN04488097_2543"/>
<organism evidence="2 3">
    <name type="scientific">Epilithonimonas lactis</name>
    <dbReference type="NCBI Taxonomy" id="421072"/>
    <lineage>
        <taxon>Bacteria</taxon>
        <taxon>Pseudomonadati</taxon>
        <taxon>Bacteroidota</taxon>
        <taxon>Flavobacteriia</taxon>
        <taxon>Flavobacteriales</taxon>
        <taxon>Weeksellaceae</taxon>
        <taxon>Chryseobacterium group</taxon>
        <taxon>Epilithonimonas</taxon>
    </lineage>
</organism>
<dbReference type="EMBL" id="JPLY01000003">
    <property type="protein sequence ID" value="KFC22202.1"/>
    <property type="molecule type" value="Genomic_DNA"/>
</dbReference>
<gene>
    <name evidence="2" type="ORF">IO89_09635</name>
</gene>
<dbReference type="eggNOG" id="ENOG5032SA6">
    <property type="taxonomic scope" value="Bacteria"/>
</dbReference>
<keyword evidence="3" id="KW-1185">Reference proteome</keyword>